<keyword evidence="2" id="KW-0732">Signal</keyword>
<dbReference type="PROSITE" id="PS51257">
    <property type="entry name" value="PROKAR_LIPOPROTEIN"/>
    <property type="match status" value="1"/>
</dbReference>
<feature type="region of interest" description="Disordered" evidence="3">
    <location>
        <begin position="27"/>
        <end position="62"/>
    </location>
</feature>
<accession>W0JR48</accession>
<evidence type="ECO:0000313" key="6">
    <source>
        <dbReference type="Proteomes" id="UP000019024"/>
    </source>
</evidence>
<dbReference type="InterPro" id="IPR051398">
    <property type="entry name" value="Polysacch_Deacetylase"/>
</dbReference>
<dbReference type="GeneID" id="25145564"/>
<dbReference type="SUPFAM" id="SSF88713">
    <property type="entry name" value="Glycoside hydrolase/deacetylase"/>
    <property type="match status" value="1"/>
</dbReference>
<evidence type="ECO:0000256" key="1">
    <source>
        <dbReference type="ARBA" id="ARBA00004613"/>
    </source>
</evidence>
<dbReference type="Gene3D" id="3.20.20.370">
    <property type="entry name" value="Glycoside hydrolase/deacetylase"/>
    <property type="match status" value="1"/>
</dbReference>
<dbReference type="Proteomes" id="UP000019024">
    <property type="component" value="Chromosome"/>
</dbReference>
<dbReference type="GO" id="GO:0005576">
    <property type="term" value="C:extracellular region"/>
    <property type="evidence" value="ECO:0007669"/>
    <property type="project" value="UniProtKB-SubCell"/>
</dbReference>
<dbReference type="GO" id="GO:0016810">
    <property type="term" value="F:hydrolase activity, acting on carbon-nitrogen (but not peptide) bonds"/>
    <property type="evidence" value="ECO:0007669"/>
    <property type="project" value="InterPro"/>
</dbReference>
<dbReference type="GO" id="GO:0005975">
    <property type="term" value="P:carbohydrate metabolic process"/>
    <property type="evidence" value="ECO:0007669"/>
    <property type="project" value="InterPro"/>
</dbReference>
<evidence type="ECO:0000256" key="2">
    <source>
        <dbReference type="ARBA" id="ARBA00022729"/>
    </source>
</evidence>
<comment type="subcellular location">
    <subcellularLocation>
        <location evidence="1">Secreted</location>
    </subcellularLocation>
</comment>
<dbReference type="STRING" id="797299.HALLA_14125"/>
<dbReference type="Pfam" id="PF01522">
    <property type="entry name" value="Polysacc_deac_1"/>
    <property type="match status" value="1"/>
</dbReference>
<dbReference type="RefSeq" id="WP_049952997.1">
    <property type="nucleotide sequence ID" value="NZ_CP007055.1"/>
</dbReference>
<dbReference type="PANTHER" id="PTHR34216">
    <property type="match status" value="1"/>
</dbReference>
<protein>
    <submittedName>
        <fullName evidence="5">Polysaccharide deacetylase</fullName>
    </submittedName>
</protein>
<dbReference type="PATRIC" id="fig|797299.3.peg.1830"/>
<proteinExistence type="predicted"/>
<dbReference type="InterPro" id="IPR011330">
    <property type="entry name" value="Glyco_hydro/deAcase_b/a-brl"/>
</dbReference>
<dbReference type="HOGENOM" id="CLU_055389_0_0_2"/>
<reference evidence="5 6" key="1">
    <citation type="submission" date="2014-01" db="EMBL/GenBank/DDBJ databases">
        <authorList>
            <consortium name="DOE Joint Genome Institute"/>
            <person name="Anderson I."/>
            <person name="Huntemann M."/>
            <person name="Han J."/>
            <person name="Chen A."/>
            <person name="Kyrpides N."/>
            <person name="Mavromatis K."/>
            <person name="Markowitz V."/>
            <person name="Palaniappan K."/>
            <person name="Ivanova N."/>
            <person name="Schaumberg A."/>
            <person name="Pati A."/>
            <person name="Liolios K."/>
            <person name="Nordberg H.P."/>
            <person name="Cantor M.N."/>
            <person name="Hua S.X."/>
            <person name="Woyke T."/>
        </authorList>
    </citation>
    <scope>NUCLEOTIDE SEQUENCE [LARGE SCALE GENOMIC DNA]</scope>
    <source>
        <strain evidence="5 6">XH-48</strain>
    </source>
</reference>
<gene>
    <name evidence="5" type="ORF">HALLA_14125</name>
</gene>
<dbReference type="AlphaFoldDB" id="W0JR48"/>
<dbReference type="EMBL" id="CP007055">
    <property type="protein sequence ID" value="AHF99751.1"/>
    <property type="molecule type" value="Genomic_DNA"/>
</dbReference>
<dbReference type="PROSITE" id="PS51318">
    <property type="entry name" value="TAT"/>
    <property type="match status" value="1"/>
</dbReference>
<dbReference type="PANTHER" id="PTHR34216:SF3">
    <property type="entry name" value="POLY-BETA-1,6-N-ACETYL-D-GLUCOSAMINE N-DEACETYLASE"/>
    <property type="match status" value="1"/>
</dbReference>
<dbReference type="OrthoDB" id="186535at2157"/>
<evidence type="ECO:0000313" key="5">
    <source>
        <dbReference type="EMBL" id="AHF99751.1"/>
    </source>
</evidence>
<dbReference type="eggNOG" id="arCOG09161">
    <property type="taxonomic scope" value="Archaea"/>
</dbReference>
<evidence type="ECO:0000256" key="3">
    <source>
        <dbReference type="SAM" id="MobiDB-lite"/>
    </source>
</evidence>
<dbReference type="InterPro" id="IPR006311">
    <property type="entry name" value="TAT_signal"/>
</dbReference>
<dbReference type="InterPro" id="IPR002509">
    <property type="entry name" value="NODB_dom"/>
</dbReference>
<organism evidence="5 6">
    <name type="scientific">Halostagnicola larsenii XH-48</name>
    <dbReference type="NCBI Taxonomy" id="797299"/>
    <lineage>
        <taxon>Archaea</taxon>
        <taxon>Methanobacteriati</taxon>
        <taxon>Methanobacteriota</taxon>
        <taxon>Stenosarchaea group</taxon>
        <taxon>Halobacteria</taxon>
        <taxon>Halobacteriales</taxon>
        <taxon>Natrialbaceae</taxon>
        <taxon>Halostagnicola</taxon>
    </lineage>
</organism>
<feature type="domain" description="NodB homology" evidence="4">
    <location>
        <begin position="63"/>
        <end position="137"/>
    </location>
</feature>
<sequence>MDSESKRRRFLGGLAAGAVSLTAGCTDALDTVRPGGNESDDGSPDGKNGSDEGSESAPDIDSGAVVFVYDDGPMDDYETAFPVHQEFDAPASVGIVTEWIGREDFNGGDWMGESELTELADAGWEIMAHTTGHTALGEFELVEDVDPSDTRIYPEKRNHGFHQIYDLEITDGDESVRRTITGSSEDATGPYIEFEEAVGQSFAAGETVERYPEDLMNQFLGDCKEDLESMDFAVDTLLAPYDIVDEWTLEFATEYYDGIANVNPGSMLNPKNEFDPFDTNRSYFVEYTSSENTEAQLANVEKQEAIGIIGAHTFKEEVTESNIRDTLEWVEDSDLEAVTFRDAIRANADGSD</sequence>
<keyword evidence="6" id="KW-1185">Reference proteome</keyword>
<evidence type="ECO:0000259" key="4">
    <source>
        <dbReference type="Pfam" id="PF01522"/>
    </source>
</evidence>
<dbReference type="KEGG" id="hlr:HALLA_14125"/>
<name>W0JR48_9EURY</name>